<comment type="similarity">
    <text evidence="7">Belongs to the FtsL family.</text>
</comment>
<keyword evidence="6 7" id="KW-0131">Cell cycle</keyword>
<feature type="transmembrane region" description="Helical" evidence="7">
    <location>
        <begin position="43"/>
        <end position="62"/>
    </location>
</feature>
<dbReference type="GO" id="GO:0005886">
    <property type="term" value="C:plasma membrane"/>
    <property type="evidence" value="ECO:0007669"/>
    <property type="project" value="UniProtKB-SubCell"/>
</dbReference>
<reference evidence="10" key="1">
    <citation type="submission" date="2017-01" db="EMBL/GenBank/DDBJ databases">
        <authorList>
            <person name="Varghese N."/>
            <person name="Submissions S."/>
        </authorList>
    </citation>
    <scope>NUCLEOTIDE SEQUENCE [LARGE SCALE GENOMIC DNA]</scope>
    <source>
        <strain evidence="10">MNA4</strain>
    </source>
</reference>
<evidence type="ECO:0000313" key="9">
    <source>
        <dbReference type="EMBL" id="SIT67861.1"/>
    </source>
</evidence>
<gene>
    <name evidence="7" type="primary">ftsL</name>
    <name evidence="9" type="ORF">SAMN05428946_0285</name>
</gene>
<dbReference type="InterPro" id="IPR011922">
    <property type="entry name" value="Cell_div_FtsL"/>
</dbReference>
<evidence type="ECO:0000256" key="4">
    <source>
        <dbReference type="ARBA" id="ARBA00022989"/>
    </source>
</evidence>
<evidence type="ECO:0000256" key="7">
    <source>
        <dbReference type="HAMAP-Rule" id="MF_00910"/>
    </source>
</evidence>
<keyword evidence="5 7" id="KW-0472">Membrane</keyword>
<dbReference type="GO" id="GO:0032153">
    <property type="term" value="C:cell division site"/>
    <property type="evidence" value="ECO:0007669"/>
    <property type="project" value="UniProtKB-UniRule"/>
</dbReference>
<accession>A0A1U7PLU8</accession>
<dbReference type="GO" id="GO:0043093">
    <property type="term" value="P:FtsZ-dependent cytokinesis"/>
    <property type="evidence" value="ECO:0007669"/>
    <property type="project" value="UniProtKB-UniRule"/>
</dbReference>
<dbReference type="STRING" id="550447.SAMN05428946_0285"/>
<dbReference type="HAMAP" id="MF_00910">
    <property type="entry name" value="FtsL"/>
    <property type="match status" value="1"/>
</dbReference>
<evidence type="ECO:0000313" key="10">
    <source>
        <dbReference type="Proteomes" id="UP000187550"/>
    </source>
</evidence>
<dbReference type="NCBIfam" id="TIGR02209">
    <property type="entry name" value="ftsL_broad"/>
    <property type="match status" value="1"/>
</dbReference>
<dbReference type="AlphaFoldDB" id="A0A1U7PLU8"/>
<comment type="subcellular location">
    <subcellularLocation>
        <location evidence="7">Cell membrane</location>
        <topology evidence="7">Single-pass type II membrane protein</topology>
    </subcellularLocation>
    <text evidence="7">Localizes to the division septum where it forms a ring structure.</text>
</comment>
<evidence type="ECO:0000256" key="3">
    <source>
        <dbReference type="ARBA" id="ARBA00022692"/>
    </source>
</evidence>
<evidence type="ECO:0000256" key="1">
    <source>
        <dbReference type="ARBA" id="ARBA00022475"/>
    </source>
</evidence>
<organism evidence="9 10">
    <name type="scientific">Edaphobacillus lindanitolerans</name>
    <dbReference type="NCBI Taxonomy" id="550447"/>
    <lineage>
        <taxon>Bacteria</taxon>
        <taxon>Bacillati</taxon>
        <taxon>Bacillota</taxon>
        <taxon>Bacilli</taxon>
        <taxon>Bacillales</taxon>
        <taxon>Bacillaceae</taxon>
        <taxon>Edaphobacillus</taxon>
    </lineage>
</organism>
<comment type="function">
    <text evidence="7">Essential cell division protein.</text>
</comment>
<proteinExistence type="inferred from homology"/>
<dbReference type="OrthoDB" id="14664at2"/>
<sequence>MALEARKFDYAYIQEPDITRVPETEPDARPSRKRRLFTKGEKVLFVVAVAAAALFAVFLLQAQSAINATNKEVQLIQQDIAETSKQNTDLSIQVREKSTYERIWGKAQELGLTLNEKNVKVVPGQ</sequence>
<keyword evidence="3 7" id="KW-0812">Transmembrane</keyword>
<evidence type="ECO:0000256" key="8">
    <source>
        <dbReference type="NCBIfam" id="TIGR02209"/>
    </source>
</evidence>
<protein>
    <recommendedName>
        <fullName evidence="7 8">Cell division protein FtsL</fullName>
    </recommendedName>
</protein>
<evidence type="ECO:0000256" key="2">
    <source>
        <dbReference type="ARBA" id="ARBA00022618"/>
    </source>
</evidence>
<keyword evidence="4 7" id="KW-1133">Transmembrane helix</keyword>
<evidence type="ECO:0000256" key="5">
    <source>
        <dbReference type="ARBA" id="ARBA00023136"/>
    </source>
</evidence>
<dbReference type="EMBL" id="FTPL01000001">
    <property type="protein sequence ID" value="SIT67861.1"/>
    <property type="molecule type" value="Genomic_DNA"/>
</dbReference>
<keyword evidence="1 7" id="KW-1003">Cell membrane</keyword>
<keyword evidence="10" id="KW-1185">Reference proteome</keyword>
<name>A0A1U7PLU8_9BACI</name>
<keyword evidence="2 7" id="KW-0132">Cell division</keyword>
<dbReference type="Proteomes" id="UP000187550">
    <property type="component" value="Unassembled WGS sequence"/>
</dbReference>
<dbReference type="RefSeq" id="WP_076756589.1">
    <property type="nucleotide sequence ID" value="NZ_FTPL01000001.1"/>
</dbReference>
<evidence type="ECO:0000256" key="6">
    <source>
        <dbReference type="ARBA" id="ARBA00023306"/>
    </source>
</evidence>